<keyword evidence="3" id="KW-0285">Flavoprotein</keyword>
<dbReference type="SUPFAM" id="SSF51730">
    <property type="entry name" value="FAD-linked oxidoreductase"/>
    <property type="match status" value="1"/>
</dbReference>
<feature type="domain" description="Proline dehydrogenase" evidence="11">
    <location>
        <begin position="39"/>
        <end position="296"/>
    </location>
</feature>
<evidence type="ECO:0000256" key="6">
    <source>
        <dbReference type="ARBA" id="ARBA00023002"/>
    </source>
</evidence>
<reference evidence="12 13" key="1">
    <citation type="submission" date="2016-01" db="EMBL/GenBank/DDBJ databases">
        <title>The new phylogeny of the genus Mycobacterium.</title>
        <authorList>
            <person name="Tarcisio F."/>
            <person name="Conor M."/>
            <person name="Antonella G."/>
            <person name="Elisabetta G."/>
            <person name="Giulia F.S."/>
            <person name="Sara T."/>
            <person name="Anna F."/>
            <person name="Clotilde B."/>
            <person name="Roberto B."/>
            <person name="Veronica D.S."/>
            <person name="Fabio R."/>
            <person name="Monica P."/>
            <person name="Olivier J."/>
            <person name="Enrico T."/>
            <person name="Nicola S."/>
        </authorList>
    </citation>
    <scope>NUCLEOTIDE SEQUENCE [LARGE SCALE GENOMIC DNA]</scope>
    <source>
        <strain evidence="12 13">DSM 44160</strain>
    </source>
</reference>
<dbReference type="EMBL" id="LQOY01000174">
    <property type="protein sequence ID" value="ORV75527.1"/>
    <property type="molecule type" value="Genomic_DNA"/>
</dbReference>
<dbReference type="PIRSF" id="PIRSF000196">
    <property type="entry name" value="Pro_dehydrog"/>
    <property type="match status" value="1"/>
</dbReference>
<dbReference type="GO" id="GO:0010133">
    <property type="term" value="P:L-proline catabolic process to L-glutamate"/>
    <property type="evidence" value="ECO:0007669"/>
    <property type="project" value="UniProtKB-UniPathway"/>
</dbReference>
<evidence type="ECO:0000256" key="2">
    <source>
        <dbReference type="ARBA" id="ARBA00012695"/>
    </source>
</evidence>
<feature type="binding site" evidence="10">
    <location>
        <position position="197"/>
    </location>
    <ligand>
        <name>FAD</name>
        <dbReference type="ChEBI" id="CHEBI:57692"/>
    </ligand>
</feature>
<dbReference type="Gene3D" id="3.20.20.220">
    <property type="match status" value="1"/>
</dbReference>
<keyword evidence="5 10" id="KW-0274">FAD</keyword>
<comment type="caution">
    <text evidence="12">The sequence shown here is derived from an EMBL/GenBank/DDBJ whole genome shotgun (WGS) entry which is preliminary data.</text>
</comment>
<feature type="binding site" evidence="10">
    <location>
        <position position="159"/>
    </location>
    <ligand>
        <name>FAD</name>
        <dbReference type="ChEBI" id="CHEBI:57692"/>
    </ligand>
</feature>
<feature type="binding site" evidence="9">
    <location>
        <position position="285"/>
    </location>
    <ligand>
        <name>substrate</name>
    </ligand>
</feature>
<keyword evidence="13" id="KW-1185">Reference proteome</keyword>
<feature type="binding site" evidence="10">
    <location>
        <begin position="183"/>
        <end position="185"/>
    </location>
    <ligand>
        <name>FAD</name>
        <dbReference type="ChEBI" id="CHEBI:57692"/>
    </ligand>
</feature>
<organism evidence="12 13">
    <name type="scientific">Mycobacterium gordonae</name>
    <dbReference type="NCBI Taxonomy" id="1778"/>
    <lineage>
        <taxon>Bacteria</taxon>
        <taxon>Bacillati</taxon>
        <taxon>Actinomycetota</taxon>
        <taxon>Actinomycetes</taxon>
        <taxon>Mycobacteriales</taxon>
        <taxon>Mycobacteriaceae</taxon>
        <taxon>Mycobacterium</taxon>
    </lineage>
</organism>
<dbReference type="InterPro" id="IPR015659">
    <property type="entry name" value="Proline_oxidase"/>
</dbReference>
<keyword evidence="6" id="KW-0560">Oxidoreductase</keyword>
<evidence type="ECO:0000256" key="9">
    <source>
        <dbReference type="PIRSR" id="PIRSR000196-1"/>
    </source>
</evidence>
<evidence type="ECO:0000256" key="3">
    <source>
        <dbReference type="ARBA" id="ARBA00022630"/>
    </source>
</evidence>
<proteinExistence type="predicted"/>
<name>A0A1X1VZ67_MYCGO</name>
<comment type="catalytic activity">
    <reaction evidence="8">
        <text>L-proline + a quinone = (S)-1-pyrroline-5-carboxylate + a quinol + H(+)</text>
        <dbReference type="Rhea" id="RHEA:23784"/>
        <dbReference type="ChEBI" id="CHEBI:15378"/>
        <dbReference type="ChEBI" id="CHEBI:17388"/>
        <dbReference type="ChEBI" id="CHEBI:24646"/>
        <dbReference type="ChEBI" id="CHEBI:60039"/>
        <dbReference type="ChEBI" id="CHEBI:132124"/>
        <dbReference type="EC" id="1.5.5.2"/>
    </reaction>
</comment>
<feature type="binding site" evidence="9">
    <location>
        <position position="284"/>
    </location>
    <ligand>
        <name>substrate</name>
    </ligand>
</feature>
<dbReference type="GO" id="GO:0000166">
    <property type="term" value="F:nucleotide binding"/>
    <property type="evidence" value="ECO:0007669"/>
    <property type="project" value="UniProtKB-KW"/>
</dbReference>
<evidence type="ECO:0000256" key="10">
    <source>
        <dbReference type="PIRSR" id="PIRSR000196-2"/>
    </source>
</evidence>
<evidence type="ECO:0000256" key="8">
    <source>
        <dbReference type="ARBA" id="ARBA00048779"/>
    </source>
</evidence>
<evidence type="ECO:0000256" key="4">
    <source>
        <dbReference type="ARBA" id="ARBA00022741"/>
    </source>
</evidence>
<dbReference type="InterPro" id="IPR029041">
    <property type="entry name" value="FAD-linked_oxidoreductase-like"/>
</dbReference>
<feature type="binding site" evidence="10">
    <location>
        <begin position="222"/>
        <end position="223"/>
    </location>
    <ligand>
        <name>FAD</name>
        <dbReference type="ChEBI" id="CHEBI:57692"/>
    </ligand>
</feature>
<accession>A0A1X1VZ67</accession>
<dbReference type="EC" id="1.5.5.2" evidence="2"/>
<evidence type="ECO:0000313" key="12">
    <source>
        <dbReference type="EMBL" id="ORV75527.1"/>
    </source>
</evidence>
<dbReference type="GO" id="GO:0004657">
    <property type="term" value="F:proline dehydrogenase activity"/>
    <property type="evidence" value="ECO:0007669"/>
    <property type="project" value="UniProtKB-EC"/>
</dbReference>
<feature type="binding site" evidence="10">
    <location>
        <position position="131"/>
    </location>
    <ligand>
        <name>FAD</name>
        <dbReference type="ChEBI" id="CHEBI:57692"/>
    </ligand>
</feature>
<evidence type="ECO:0000256" key="1">
    <source>
        <dbReference type="ARBA" id="ARBA00004739"/>
    </source>
</evidence>
<evidence type="ECO:0000256" key="7">
    <source>
        <dbReference type="ARBA" id="ARBA00023062"/>
    </source>
</evidence>
<dbReference type="UniPathway" id="UPA00261">
    <property type="reaction ID" value="UER00373"/>
</dbReference>
<dbReference type="PANTHER" id="PTHR13914">
    <property type="entry name" value="PROLINE OXIDASE"/>
    <property type="match status" value="1"/>
</dbReference>
<feature type="binding site" evidence="9">
    <location>
        <position position="93"/>
    </location>
    <ligand>
        <name>substrate</name>
    </ligand>
</feature>
<comment type="cofactor">
    <cofactor evidence="10">
        <name>FAD</name>
        <dbReference type="ChEBI" id="CHEBI:57692"/>
    </cofactor>
    <text evidence="10">Binds 1 FAD per subunit.</text>
</comment>
<comment type="pathway">
    <text evidence="1">Amino-acid degradation; L-proline degradation into L-glutamate; L-glutamate from L-proline: step 1/2.</text>
</comment>
<dbReference type="InterPro" id="IPR002872">
    <property type="entry name" value="Proline_DH_dom"/>
</dbReference>
<sequence length="302" mass="33176">MGSASRSGYLRRLATSTRTLNIFADRFVAGESTTEAIAVARTLAQHEVDSTIGYLGENVSTVTAARYTRDAYLELLDALEREGLGSRAEVSVKLSAFGQKLAVSGTNVALSGVRAICAKADAIGTTVTLDMEDYSTIDSTFEIFGELHSEYPRTGVVVQSYLFRSAEDIANLAAQQARIRLVKGAYGESAEVAYQDKASIDDSYVRCVEILMASDCYPMVASHDSRMLKAAERLAALKGRKPGEYEIQMLYGVRDNEQRRLAASGHKVRAYVPYGADWYGYLVRRLAERPANFKFILRSLLS</sequence>
<dbReference type="Pfam" id="PF01619">
    <property type="entry name" value="Pro_dh"/>
    <property type="match status" value="1"/>
</dbReference>
<dbReference type="PANTHER" id="PTHR13914:SF0">
    <property type="entry name" value="PROLINE DEHYDROGENASE 1, MITOCHONDRIAL"/>
    <property type="match status" value="1"/>
</dbReference>
<evidence type="ECO:0000259" key="11">
    <source>
        <dbReference type="Pfam" id="PF01619"/>
    </source>
</evidence>
<dbReference type="AlphaFoldDB" id="A0A1X1VZ67"/>
<protein>
    <recommendedName>
        <fullName evidence="2">proline dehydrogenase</fullName>
        <ecNumber evidence="2">1.5.5.2</ecNumber>
    </recommendedName>
</protein>
<gene>
    <name evidence="12" type="ORF">AWC08_33555</name>
</gene>
<dbReference type="InterPro" id="IPR008219">
    <property type="entry name" value="PRODH_bac_arc"/>
</dbReference>
<keyword evidence="4 10" id="KW-0547">Nucleotide-binding</keyword>
<evidence type="ECO:0000256" key="5">
    <source>
        <dbReference type="ARBA" id="ARBA00022827"/>
    </source>
</evidence>
<dbReference type="Proteomes" id="UP000193928">
    <property type="component" value="Unassembled WGS sequence"/>
</dbReference>
<keyword evidence="7" id="KW-0642">Proline metabolism</keyword>
<evidence type="ECO:0000313" key="13">
    <source>
        <dbReference type="Proteomes" id="UP000193928"/>
    </source>
</evidence>